<dbReference type="RefSeq" id="WP_183369494.1">
    <property type="nucleotide sequence ID" value="NZ_BAABHL010000128.1"/>
</dbReference>
<dbReference type="Proteomes" id="UP000551501">
    <property type="component" value="Unassembled WGS sequence"/>
</dbReference>
<reference evidence="4 5" key="1">
    <citation type="submission" date="2020-08" db="EMBL/GenBank/DDBJ databases">
        <title>Sequencing the genomes of 1000 actinobacteria strains.</title>
        <authorList>
            <person name="Klenk H.-P."/>
        </authorList>
    </citation>
    <scope>NUCLEOTIDE SEQUENCE [LARGE SCALE GENOMIC DNA]</scope>
    <source>
        <strain evidence="4 5">DSM 45298</strain>
    </source>
</reference>
<gene>
    <name evidence="4" type="ORF">BKA16_000855</name>
</gene>
<feature type="DNA-binding region" description="H-T-H motif" evidence="2">
    <location>
        <begin position="61"/>
        <end position="80"/>
    </location>
</feature>
<name>A0A840EVF2_9ACTN</name>
<comment type="caution">
    <text evidence="4">The sequence shown here is derived from an EMBL/GenBank/DDBJ whole genome shotgun (WGS) entry which is preliminary data.</text>
</comment>
<dbReference type="InterPro" id="IPR009057">
    <property type="entry name" value="Homeodomain-like_sf"/>
</dbReference>
<organism evidence="4 5">
    <name type="scientific">Gordonia humi</name>
    <dbReference type="NCBI Taxonomy" id="686429"/>
    <lineage>
        <taxon>Bacteria</taxon>
        <taxon>Bacillati</taxon>
        <taxon>Actinomycetota</taxon>
        <taxon>Actinomycetes</taxon>
        <taxon>Mycobacteriales</taxon>
        <taxon>Gordoniaceae</taxon>
        <taxon>Gordonia</taxon>
    </lineage>
</organism>
<dbReference type="Gene3D" id="1.10.357.10">
    <property type="entry name" value="Tetracycline Repressor, domain 2"/>
    <property type="match status" value="1"/>
</dbReference>
<dbReference type="PANTHER" id="PTHR30055:SF153">
    <property type="entry name" value="HTH-TYPE TRANSCRIPTIONAL REPRESSOR RV3405C"/>
    <property type="match status" value="1"/>
</dbReference>
<dbReference type="EMBL" id="JACIFP010000001">
    <property type="protein sequence ID" value="MBB4134303.1"/>
    <property type="molecule type" value="Genomic_DNA"/>
</dbReference>
<accession>A0A840EVF2</accession>
<keyword evidence="5" id="KW-1185">Reference proteome</keyword>
<dbReference type="InterPro" id="IPR001647">
    <property type="entry name" value="HTH_TetR"/>
</dbReference>
<dbReference type="InterPro" id="IPR023772">
    <property type="entry name" value="DNA-bd_HTH_TetR-type_CS"/>
</dbReference>
<evidence type="ECO:0000256" key="1">
    <source>
        <dbReference type="ARBA" id="ARBA00023125"/>
    </source>
</evidence>
<evidence type="ECO:0000259" key="3">
    <source>
        <dbReference type="PROSITE" id="PS50977"/>
    </source>
</evidence>
<dbReference type="SUPFAM" id="SSF46689">
    <property type="entry name" value="Homeodomain-like"/>
    <property type="match status" value="1"/>
</dbReference>
<keyword evidence="1 2" id="KW-0238">DNA-binding</keyword>
<sequence length="228" mass="24546">MIATLHPRPESETVTRPGEPLEVLLNRAVRAAPTVEVPVGDAAVFDAAMRVITEHGVRAVTMDHVAAESGVSRATLFRRFESKDHLLQGALTYEVTRFLDEMGRALNDLPTVSERVTEALMTCLRMSSHPLFSDGSDESNRTGLLRAITIGDPSPLELGHAFVAGRIAAAQASGELPPGDSDLQADVLIRVVLGYTLVPQSTIDITDDETLRAIAVSALVPILYPRSQ</sequence>
<dbReference type="SUPFAM" id="SSF48498">
    <property type="entry name" value="Tetracyclin repressor-like, C-terminal domain"/>
    <property type="match status" value="1"/>
</dbReference>
<dbReference type="Pfam" id="PF00440">
    <property type="entry name" value="TetR_N"/>
    <property type="match status" value="1"/>
</dbReference>
<dbReference type="PROSITE" id="PS50977">
    <property type="entry name" value="HTH_TETR_2"/>
    <property type="match status" value="1"/>
</dbReference>
<dbReference type="GO" id="GO:0003700">
    <property type="term" value="F:DNA-binding transcription factor activity"/>
    <property type="evidence" value="ECO:0007669"/>
    <property type="project" value="TreeGrafter"/>
</dbReference>
<dbReference type="GO" id="GO:0000976">
    <property type="term" value="F:transcription cis-regulatory region binding"/>
    <property type="evidence" value="ECO:0007669"/>
    <property type="project" value="TreeGrafter"/>
</dbReference>
<evidence type="ECO:0000313" key="4">
    <source>
        <dbReference type="EMBL" id="MBB4134303.1"/>
    </source>
</evidence>
<dbReference type="PRINTS" id="PR00455">
    <property type="entry name" value="HTHTETR"/>
</dbReference>
<proteinExistence type="predicted"/>
<protein>
    <submittedName>
        <fullName evidence="4">AcrR family transcriptional regulator</fullName>
    </submittedName>
</protein>
<dbReference type="PANTHER" id="PTHR30055">
    <property type="entry name" value="HTH-TYPE TRANSCRIPTIONAL REGULATOR RUTR"/>
    <property type="match status" value="1"/>
</dbReference>
<evidence type="ECO:0000256" key="2">
    <source>
        <dbReference type="PROSITE-ProRule" id="PRU00335"/>
    </source>
</evidence>
<dbReference type="InterPro" id="IPR036271">
    <property type="entry name" value="Tet_transcr_reg_TetR-rel_C_sf"/>
</dbReference>
<dbReference type="AlphaFoldDB" id="A0A840EVF2"/>
<dbReference type="PROSITE" id="PS01081">
    <property type="entry name" value="HTH_TETR_1"/>
    <property type="match status" value="1"/>
</dbReference>
<dbReference type="InterPro" id="IPR050109">
    <property type="entry name" value="HTH-type_TetR-like_transc_reg"/>
</dbReference>
<feature type="domain" description="HTH tetR-type" evidence="3">
    <location>
        <begin position="38"/>
        <end position="98"/>
    </location>
</feature>
<evidence type="ECO:0000313" key="5">
    <source>
        <dbReference type="Proteomes" id="UP000551501"/>
    </source>
</evidence>